<evidence type="ECO:0000313" key="3">
    <source>
        <dbReference type="Proteomes" id="UP000275408"/>
    </source>
</evidence>
<evidence type="ECO:0000313" key="2">
    <source>
        <dbReference type="EMBL" id="RMX54121.1"/>
    </source>
</evidence>
<protein>
    <submittedName>
        <fullName evidence="2">Uncharacterized protein</fullName>
    </submittedName>
</protein>
<feature type="region of interest" description="Disordered" evidence="1">
    <location>
        <begin position="1"/>
        <end position="20"/>
    </location>
</feature>
<organism evidence="2 3">
    <name type="scientific">Pocillopora damicornis</name>
    <name type="common">Cauliflower coral</name>
    <name type="synonym">Millepora damicornis</name>
    <dbReference type="NCBI Taxonomy" id="46731"/>
    <lineage>
        <taxon>Eukaryota</taxon>
        <taxon>Metazoa</taxon>
        <taxon>Cnidaria</taxon>
        <taxon>Anthozoa</taxon>
        <taxon>Hexacorallia</taxon>
        <taxon>Scleractinia</taxon>
        <taxon>Astrocoeniina</taxon>
        <taxon>Pocilloporidae</taxon>
        <taxon>Pocillopora</taxon>
    </lineage>
</organism>
<reference evidence="2 3" key="1">
    <citation type="journal article" date="2018" name="Sci. Rep.">
        <title>Comparative analysis of the Pocillopora damicornis genome highlights role of immune system in coral evolution.</title>
        <authorList>
            <person name="Cunning R."/>
            <person name="Bay R.A."/>
            <person name="Gillette P."/>
            <person name="Baker A.C."/>
            <person name="Traylor-Knowles N."/>
        </authorList>
    </citation>
    <scope>NUCLEOTIDE SEQUENCE [LARGE SCALE GENOMIC DNA]</scope>
    <source>
        <strain evidence="2">RSMAS</strain>
        <tissue evidence="2">Whole animal</tissue>
    </source>
</reference>
<dbReference type="AlphaFoldDB" id="A0A3M6UKC3"/>
<dbReference type="Proteomes" id="UP000275408">
    <property type="component" value="Unassembled WGS sequence"/>
</dbReference>
<comment type="caution">
    <text evidence="2">The sequence shown here is derived from an EMBL/GenBank/DDBJ whole genome shotgun (WGS) entry which is preliminary data.</text>
</comment>
<evidence type="ECO:0000256" key="1">
    <source>
        <dbReference type="SAM" id="MobiDB-lite"/>
    </source>
</evidence>
<sequence>MEEEIKAGGESSWRQGDCKPNRTRTKRVVIGNVHRSLNAGHCENYTQSVTDRARKQDILAKRKNTKTGLPFYRGWLRSLTGQVDFGWALWKTKKNSHLFSESKELSPRRVLDSGGNLQGNRL</sequence>
<feature type="compositionally biased region" description="Basic and acidic residues" evidence="1">
    <location>
        <begin position="100"/>
        <end position="111"/>
    </location>
</feature>
<feature type="region of interest" description="Disordered" evidence="1">
    <location>
        <begin position="98"/>
        <end position="122"/>
    </location>
</feature>
<accession>A0A3M6UKC3</accession>
<proteinExistence type="predicted"/>
<dbReference type="EMBL" id="RCHS01001314">
    <property type="protein sequence ID" value="RMX54121.1"/>
    <property type="molecule type" value="Genomic_DNA"/>
</dbReference>
<name>A0A3M6UKC3_POCDA</name>
<keyword evidence="3" id="KW-1185">Reference proteome</keyword>
<gene>
    <name evidence="2" type="ORF">pdam_00025782</name>
</gene>